<proteinExistence type="predicted"/>
<evidence type="ECO:0000256" key="1">
    <source>
        <dbReference type="SAM" id="Phobius"/>
    </source>
</evidence>
<name>A0A4D6WW59_9FLOR</name>
<feature type="transmembrane region" description="Helical" evidence="1">
    <location>
        <begin position="6"/>
        <end position="26"/>
    </location>
</feature>
<evidence type="ECO:0000313" key="2">
    <source>
        <dbReference type="EMBL" id="QCI06838.1"/>
    </source>
</evidence>
<organism evidence="2">
    <name type="scientific">Halydictyon mirabile</name>
    <dbReference type="NCBI Taxonomy" id="189652"/>
    <lineage>
        <taxon>Eukaryota</taxon>
        <taxon>Rhodophyta</taxon>
        <taxon>Florideophyceae</taxon>
        <taxon>Rhodymeniophycidae</taxon>
        <taxon>Ceramiales</taxon>
        <taxon>Dasyaceae</taxon>
        <taxon>Halydictyon</taxon>
    </lineage>
</organism>
<dbReference type="InterPro" id="IPR011990">
    <property type="entry name" value="TPR-like_helical_dom_sf"/>
</dbReference>
<keyword evidence="1" id="KW-1133">Transmembrane helix</keyword>
<protein>
    <submittedName>
        <fullName evidence="2">Uncharacterized protein</fullName>
    </submittedName>
</protein>
<geneLocation type="plastid" evidence="2"/>
<keyword evidence="2" id="KW-0934">Plastid</keyword>
<gene>
    <name evidence="2" type="primary">orf158</name>
</gene>
<keyword evidence="1" id="KW-0472">Membrane</keyword>
<dbReference type="EMBL" id="MK814660">
    <property type="protein sequence ID" value="QCI06838.1"/>
    <property type="molecule type" value="Genomic_DNA"/>
</dbReference>
<reference evidence="2" key="2">
    <citation type="submission" date="2019-04" db="EMBL/GenBank/DDBJ databases">
        <authorList>
            <person name="Pasella M."/>
        </authorList>
    </citation>
    <scope>NUCLEOTIDE SEQUENCE</scope>
    <source>
        <strain evidence="2">25966_1</strain>
    </source>
</reference>
<accession>A0A4D6WW59</accession>
<dbReference type="Gene3D" id="1.25.40.10">
    <property type="entry name" value="Tetratricopeptide repeat domain"/>
    <property type="match status" value="1"/>
</dbReference>
<dbReference type="AlphaFoldDB" id="A0A4D6WW59"/>
<keyword evidence="1" id="KW-0812">Transmembrane</keyword>
<reference evidence="2" key="1">
    <citation type="journal article" date="2019" name="Mol. Phylogenet. Evol.">
        <title>Morphological evolution and classification of the red algal order Ceramiales inferred using plastid phylogenomics.</title>
        <authorList>
            <person name="Diaz-Tapia P."/>
            <person name="Pasella M.M."/>
            <person name="Verbruggen H."/>
            <person name="Maggs C.A."/>
        </authorList>
    </citation>
    <scope>NUCLEOTIDE SEQUENCE</scope>
    <source>
        <strain evidence="2">25966_1</strain>
    </source>
</reference>
<sequence length="158" mass="19130">MNLDLILFYIYLTVISLFLFLISYFISIEVFPVFLFNTVLCINFKFLKKNIVNIDEKQYADLFHYYKNQKKWFIYISMLHFVASKKIINYVDIYYSLASCYANLFYNQIAEYYYLKALAYSPYNLNILNGLLKLYRLLNKYDKANKVEYKIRNIENST</sequence>
<dbReference type="SUPFAM" id="SSF48452">
    <property type="entry name" value="TPR-like"/>
    <property type="match status" value="1"/>
</dbReference>